<accession>A0ABV0SPH2</accession>
<sequence length="99" mass="10927">MVAMTTITEVTHHQSDAMYSGGWSPVSPLVLASHSSFGDFSSFLMIAIVIKVSLRHTGTDFTRTPVHHIWTCTGKSCGLGSLLWIIGFPHHDVTCQVWR</sequence>
<evidence type="ECO:0000313" key="1">
    <source>
        <dbReference type="EMBL" id="MEQ2222346.1"/>
    </source>
</evidence>
<evidence type="ECO:0000313" key="2">
    <source>
        <dbReference type="Proteomes" id="UP001482620"/>
    </source>
</evidence>
<name>A0ABV0SPH2_9TELE</name>
<keyword evidence="2" id="KW-1185">Reference proteome</keyword>
<dbReference type="EMBL" id="JAHRIQ010003065">
    <property type="protein sequence ID" value="MEQ2222346.1"/>
    <property type="molecule type" value="Genomic_DNA"/>
</dbReference>
<comment type="caution">
    <text evidence="1">The sequence shown here is derived from an EMBL/GenBank/DDBJ whole genome shotgun (WGS) entry which is preliminary data.</text>
</comment>
<dbReference type="Proteomes" id="UP001482620">
    <property type="component" value="Unassembled WGS sequence"/>
</dbReference>
<gene>
    <name evidence="1" type="ORF">ILYODFUR_025253</name>
</gene>
<reference evidence="1 2" key="1">
    <citation type="submission" date="2021-06" db="EMBL/GenBank/DDBJ databases">
        <authorList>
            <person name="Palmer J.M."/>
        </authorList>
    </citation>
    <scope>NUCLEOTIDE SEQUENCE [LARGE SCALE GENOMIC DNA]</scope>
    <source>
        <strain evidence="2">if_2019</strain>
        <tissue evidence="1">Muscle</tissue>
    </source>
</reference>
<organism evidence="1 2">
    <name type="scientific">Ilyodon furcidens</name>
    <name type="common">goldbreast splitfin</name>
    <dbReference type="NCBI Taxonomy" id="33524"/>
    <lineage>
        <taxon>Eukaryota</taxon>
        <taxon>Metazoa</taxon>
        <taxon>Chordata</taxon>
        <taxon>Craniata</taxon>
        <taxon>Vertebrata</taxon>
        <taxon>Euteleostomi</taxon>
        <taxon>Actinopterygii</taxon>
        <taxon>Neopterygii</taxon>
        <taxon>Teleostei</taxon>
        <taxon>Neoteleostei</taxon>
        <taxon>Acanthomorphata</taxon>
        <taxon>Ovalentaria</taxon>
        <taxon>Atherinomorphae</taxon>
        <taxon>Cyprinodontiformes</taxon>
        <taxon>Goodeidae</taxon>
        <taxon>Ilyodon</taxon>
    </lineage>
</organism>
<proteinExistence type="predicted"/>
<protein>
    <submittedName>
        <fullName evidence="1">Uncharacterized protein</fullName>
    </submittedName>
</protein>